<evidence type="ECO:0000313" key="11">
    <source>
        <dbReference type="EMBL" id="RZF47728.1"/>
    </source>
</evidence>
<dbReference type="Proteomes" id="UP000291343">
    <property type="component" value="Unassembled WGS sequence"/>
</dbReference>
<dbReference type="GO" id="GO:0005829">
    <property type="term" value="C:cytosol"/>
    <property type="evidence" value="ECO:0007669"/>
    <property type="project" value="TreeGrafter"/>
</dbReference>
<evidence type="ECO:0000313" key="12">
    <source>
        <dbReference type="Proteomes" id="UP000291343"/>
    </source>
</evidence>
<proteinExistence type="inferred from homology"/>
<dbReference type="PANTHER" id="PTHR13035:SF0">
    <property type="entry name" value="PROTEIN N-TERMINAL GLUTAMINE AMIDOHYDROLASE"/>
    <property type="match status" value="1"/>
</dbReference>
<dbReference type="GO" id="GO:0005634">
    <property type="term" value="C:nucleus"/>
    <property type="evidence" value="ECO:0007669"/>
    <property type="project" value="TreeGrafter"/>
</dbReference>
<accession>A0A482XQM3</accession>
<comment type="caution">
    <text evidence="11">The sequence shown here is derived from an EMBL/GenBank/DDBJ whole genome shotgun (WGS) entry which is preliminary data.</text>
</comment>
<evidence type="ECO:0000256" key="3">
    <source>
        <dbReference type="ARBA" id="ARBA00011245"/>
    </source>
</evidence>
<evidence type="ECO:0000256" key="2">
    <source>
        <dbReference type="ARBA" id="ARBA00008985"/>
    </source>
</evidence>
<evidence type="ECO:0000256" key="7">
    <source>
        <dbReference type="ARBA" id="ARBA00048768"/>
    </source>
</evidence>
<feature type="domain" description="Protein N-terminal glutamine amidohydrolase alpha beta roll" evidence="10">
    <location>
        <begin position="4"/>
        <end position="60"/>
    </location>
</feature>
<name>A0A482XQM3_LAOST</name>
<organism evidence="11 12">
    <name type="scientific">Laodelphax striatellus</name>
    <name type="common">Small brown planthopper</name>
    <name type="synonym">Delphax striatella</name>
    <dbReference type="NCBI Taxonomy" id="195883"/>
    <lineage>
        <taxon>Eukaryota</taxon>
        <taxon>Metazoa</taxon>
        <taxon>Ecdysozoa</taxon>
        <taxon>Arthropoda</taxon>
        <taxon>Hexapoda</taxon>
        <taxon>Insecta</taxon>
        <taxon>Pterygota</taxon>
        <taxon>Neoptera</taxon>
        <taxon>Paraneoptera</taxon>
        <taxon>Hemiptera</taxon>
        <taxon>Auchenorrhyncha</taxon>
        <taxon>Fulgoroidea</taxon>
        <taxon>Delphacidae</taxon>
        <taxon>Criomorphinae</taxon>
        <taxon>Laodelphax</taxon>
    </lineage>
</organism>
<evidence type="ECO:0000256" key="1">
    <source>
        <dbReference type="ARBA" id="ARBA00003923"/>
    </source>
</evidence>
<dbReference type="GO" id="GO:0008418">
    <property type="term" value="F:protein-N-terminal asparagine amidohydrolase activity"/>
    <property type="evidence" value="ECO:0007669"/>
    <property type="project" value="UniProtKB-UniRule"/>
</dbReference>
<protein>
    <recommendedName>
        <fullName evidence="5 8">Protein N-terminal glutamine amidohydrolase</fullName>
        <ecNumber evidence="4 8">3.5.1.122</ecNumber>
    </recommendedName>
    <alternativeName>
        <fullName evidence="8">Protein NH2-terminal glutamine deamidase</fullName>
    </alternativeName>
</protein>
<dbReference type="InterPro" id="IPR039733">
    <property type="entry name" value="NTAQ1"/>
</dbReference>
<keyword evidence="12" id="KW-1185">Reference proteome</keyword>
<dbReference type="PANTHER" id="PTHR13035">
    <property type="entry name" value="PROTEIN N-TERMINAL GLUTAMINE AMIDOHYDROLASE"/>
    <property type="match status" value="1"/>
</dbReference>
<dbReference type="OrthoDB" id="191192at2759"/>
<keyword evidence="6 8" id="KW-0378">Hydrolase</keyword>
<evidence type="ECO:0000259" key="10">
    <source>
        <dbReference type="Pfam" id="PF09764"/>
    </source>
</evidence>
<comment type="subunit">
    <text evidence="3 8">Monomer.</text>
</comment>
<sequence length="60" mass="6798">MFNDNLLKAACSAKFRVLEAAVYLEKLSSDRSHMIDKRTGQWMKEPPAYPPIISSESPNN</sequence>
<gene>
    <name evidence="11" type="ORF">LSTR_LSTR005992</name>
</gene>
<comment type="similarity">
    <text evidence="2 8">Belongs to the NTAQ1 family.</text>
</comment>
<evidence type="ECO:0000256" key="4">
    <source>
        <dbReference type="ARBA" id="ARBA00012718"/>
    </source>
</evidence>
<dbReference type="AlphaFoldDB" id="A0A482XQM3"/>
<feature type="region of interest" description="Disordered" evidence="9">
    <location>
        <begin position="37"/>
        <end position="60"/>
    </location>
</feature>
<dbReference type="Pfam" id="PF09764">
    <property type="entry name" value="Nt_Gln_amidase"/>
    <property type="match status" value="1"/>
</dbReference>
<comment type="function">
    <text evidence="1 8">Mediates the side-chain deamidation of N-terminal glutamine residues to glutamate, an important step in N-end rule pathway of protein degradation. Conversion of the resulting N-terminal glutamine to glutamate renders the protein susceptible to arginylation, polyubiquitination and degradation as specified by the N-end rule. Does not act on substrates with internal or C-terminal glutamine and does not act on non-glutamine residues in any position.</text>
</comment>
<dbReference type="GO" id="GO:0070773">
    <property type="term" value="F:protein-N-terminal glutamine amidohydrolase activity"/>
    <property type="evidence" value="ECO:0007669"/>
    <property type="project" value="UniProtKB-UniRule"/>
</dbReference>
<dbReference type="EC" id="3.5.1.122" evidence="4 8"/>
<evidence type="ECO:0000256" key="9">
    <source>
        <dbReference type="SAM" id="MobiDB-lite"/>
    </source>
</evidence>
<reference evidence="11 12" key="1">
    <citation type="journal article" date="2017" name="Gigascience">
        <title>Genome sequence of the small brown planthopper, Laodelphax striatellus.</title>
        <authorList>
            <person name="Zhu J."/>
            <person name="Jiang F."/>
            <person name="Wang X."/>
            <person name="Yang P."/>
            <person name="Bao Y."/>
            <person name="Zhao W."/>
            <person name="Wang W."/>
            <person name="Lu H."/>
            <person name="Wang Q."/>
            <person name="Cui N."/>
            <person name="Li J."/>
            <person name="Chen X."/>
            <person name="Luo L."/>
            <person name="Yu J."/>
            <person name="Kang L."/>
            <person name="Cui F."/>
        </authorList>
    </citation>
    <scope>NUCLEOTIDE SEQUENCE [LARGE SCALE GENOMIC DNA]</scope>
    <source>
        <strain evidence="11">Lst14</strain>
    </source>
</reference>
<evidence type="ECO:0000256" key="5">
    <source>
        <dbReference type="ARBA" id="ARBA00021247"/>
    </source>
</evidence>
<dbReference type="InterPro" id="IPR037132">
    <property type="entry name" value="N_Gln_amidohydro_ab_roll_sf"/>
</dbReference>
<dbReference type="Gene3D" id="3.10.620.10">
    <property type="entry name" value="Protein N-terminal glutamine amidohydrolase, alpha beta roll"/>
    <property type="match status" value="1"/>
</dbReference>
<dbReference type="InterPro" id="IPR023128">
    <property type="entry name" value="Prot_N_Gln_amidohydro_ab_roll"/>
</dbReference>
<evidence type="ECO:0000256" key="6">
    <source>
        <dbReference type="ARBA" id="ARBA00022801"/>
    </source>
</evidence>
<dbReference type="EMBL" id="QKKF02003370">
    <property type="protein sequence ID" value="RZF47728.1"/>
    <property type="molecule type" value="Genomic_DNA"/>
</dbReference>
<comment type="catalytic activity">
    <reaction evidence="7 8">
        <text>N-terminal L-glutaminyl-[protein] + H2O = N-terminal L-glutamyl-[protein] + NH4(+)</text>
        <dbReference type="Rhea" id="RHEA:50680"/>
        <dbReference type="Rhea" id="RHEA-COMP:12668"/>
        <dbReference type="Rhea" id="RHEA-COMP:12777"/>
        <dbReference type="ChEBI" id="CHEBI:15377"/>
        <dbReference type="ChEBI" id="CHEBI:28938"/>
        <dbReference type="ChEBI" id="CHEBI:64721"/>
        <dbReference type="ChEBI" id="CHEBI:64722"/>
        <dbReference type="EC" id="3.5.1.122"/>
    </reaction>
</comment>
<dbReference type="SMR" id="A0A482XQM3"/>
<evidence type="ECO:0000256" key="8">
    <source>
        <dbReference type="RuleBase" id="RU367082"/>
    </source>
</evidence>
<dbReference type="InParanoid" id="A0A482XQM3"/>